<protein>
    <recommendedName>
        <fullName evidence="4">Major facilitator superfamily (MFS) profile domain-containing protein</fullName>
    </recommendedName>
</protein>
<feature type="transmembrane region" description="Helical" evidence="1">
    <location>
        <begin position="140"/>
        <end position="160"/>
    </location>
</feature>
<reference evidence="2" key="1">
    <citation type="submission" date="2021-03" db="EMBL/GenBank/DDBJ databases">
        <title>Draft genome sequence of rust myrtle Austropuccinia psidii MF-1, a brazilian biotype.</title>
        <authorList>
            <person name="Quecine M.C."/>
            <person name="Pachon D.M.R."/>
            <person name="Bonatelli M.L."/>
            <person name="Correr F.H."/>
            <person name="Franceschini L.M."/>
            <person name="Leite T.F."/>
            <person name="Margarido G.R.A."/>
            <person name="Almeida C.A."/>
            <person name="Ferrarezi J.A."/>
            <person name="Labate C.A."/>
        </authorList>
    </citation>
    <scope>NUCLEOTIDE SEQUENCE</scope>
    <source>
        <strain evidence="2">MF-1</strain>
    </source>
</reference>
<dbReference type="SUPFAM" id="SSF103473">
    <property type="entry name" value="MFS general substrate transporter"/>
    <property type="match status" value="1"/>
</dbReference>
<proteinExistence type="predicted"/>
<feature type="transmembrane region" description="Helical" evidence="1">
    <location>
        <begin position="238"/>
        <end position="258"/>
    </location>
</feature>
<evidence type="ECO:0008006" key="4">
    <source>
        <dbReference type="Google" id="ProtNLM"/>
    </source>
</evidence>
<dbReference type="AlphaFoldDB" id="A0A9Q3BK17"/>
<keyword evidence="1" id="KW-0812">Transmembrane</keyword>
<evidence type="ECO:0000313" key="3">
    <source>
        <dbReference type="Proteomes" id="UP000765509"/>
    </source>
</evidence>
<evidence type="ECO:0000313" key="2">
    <source>
        <dbReference type="EMBL" id="MBW0467281.1"/>
    </source>
</evidence>
<feature type="transmembrane region" description="Helical" evidence="1">
    <location>
        <begin position="102"/>
        <end position="128"/>
    </location>
</feature>
<evidence type="ECO:0000256" key="1">
    <source>
        <dbReference type="SAM" id="Phobius"/>
    </source>
</evidence>
<feature type="transmembrane region" description="Helical" evidence="1">
    <location>
        <begin position="172"/>
        <end position="195"/>
    </location>
</feature>
<feature type="transmembrane region" description="Helical" evidence="1">
    <location>
        <begin position="207"/>
        <end position="226"/>
    </location>
</feature>
<dbReference type="Proteomes" id="UP000765509">
    <property type="component" value="Unassembled WGS sequence"/>
</dbReference>
<accession>A0A9Q3BK17</accession>
<keyword evidence="1" id="KW-1133">Transmembrane helix</keyword>
<dbReference type="OrthoDB" id="2213137at2759"/>
<keyword evidence="3" id="KW-1185">Reference proteome</keyword>
<organism evidence="2 3">
    <name type="scientific">Austropuccinia psidii MF-1</name>
    <dbReference type="NCBI Taxonomy" id="1389203"/>
    <lineage>
        <taxon>Eukaryota</taxon>
        <taxon>Fungi</taxon>
        <taxon>Dikarya</taxon>
        <taxon>Basidiomycota</taxon>
        <taxon>Pucciniomycotina</taxon>
        <taxon>Pucciniomycetes</taxon>
        <taxon>Pucciniales</taxon>
        <taxon>Sphaerophragmiaceae</taxon>
        <taxon>Austropuccinia</taxon>
    </lineage>
</organism>
<feature type="transmembrane region" description="Helical" evidence="1">
    <location>
        <begin position="264"/>
        <end position="287"/>
    </location>
</feature>
<dbReference type="InterPro" id="IPR036259">
    <property type="entry name" value="MFS_trans_sf"/>
</dbReference>
<feature type="transmembrane region" description="Helical" evidence="1">
    <location>
        <begin position="343"/>
        <end position="366"/>
    </location>
</feature>
<comment type="caution">
    <text evidence="2">The sequence shown here is derived from an EMBL/GenBank/DDBJ whole genome shotgun (WGS) entry which is preliminary data.</text>
</comment>
<gene>
    <name evidence="2" type="ORF">O181_006996</name>
</gene>
<feature type="transmembrane region" description="Helical" evidence="1">
    <location>
        <begin position="299"/>
        <end position="323"/>
    </location>
</feature>
<dbReference type="EMBL" id="AVOT02001540">
    <property type="protein sequence ID" value="MBW0467281.1"/>
    <property type="molecule type" value="Genomic_DNA"/>
</dbReference>
<name>A0A9Q3BK17_9BASI</name>
<sequence>MIDFIIRFFFTLFHSSPAHPKAGDSPSLPFKTSKCNDEASQQELKASTFHHAQTLSEINLAYNSNSNSSSTTRVPEIGINSTFGSSKELLPPVDTGREAWKYLFAMFILELAIWGFAGSYGVLLDFYLHSKLGNEPASSFILPLVGTINTGIMATLMKASSALGNLQALKEWKFLGFLVCNVTQALAAFLPALYLPHYAHSNLLGSSSGTVLLATLRVSGIVGKILFGALSDSLSPHLIGCVTNAVASISVLGIWGGLGSQGLSALMVFASLFGMTAEAWTSIYFPVIGQQKVDENTTLTMYGALSITRGVGNILAGPISSGLMRTKLTMPSGTGFAALNNSYASLIMFCGIGMAGTAVIEALLYLSHWTRTKSSSGTLA</sequence>
<keyword evidence="1" id="KW-0472">Membrane</keyword>